<dbReference type="PANTHER" id="PTHR24567">
    <property type="entry name" value="CRP FAMILY TRANSCRIPTIONAL REGULATORY PROTEIN"/>
    <property type="match status" value="1"/>
</dbReference>
<dbReference type="Gene3D" id="2.60.120.10">
    <property type="entry name" value="Jelly Rolls"/>
    <property type="match status" value="1"/>
</dbReference>
<organism evidence="2">
    <name type="scientific">Desulfacinum infernum</name>
    <dbReference type="NCBI Taxonomy" id="35837"/>
    <lineage>
        <taxon>Bacteria</taxon>
        <taxon>Pseudomonadati</taxon>
        <taxon>Thermodesulfobacteriota</taxon>
        <taxon>Syntrophobacteria</taxon>
        <taxon>Syntrophobacterales</taxon>
        <taxon>Syntrophobacteraceae</taxon>
        <taxon>Desulfacinum</taxon>
    </lineage>
</organism>
<dbReference type="InterPro" id="IPR050397">
    <property type="entry name" value="Env_Response_Regulators"/>
</dbReference>
<dbReference type="Pfam" id="PF00027">
    <property type="entry name" value="cNMP_binding"/>
    <property type="match status" value="1"/>
</dbReference>
<name>A0A831ZWZ7_9BACT</name>
<feature type="domain" description="Cyclic nucleotide-binding" evidence="1">
    <location>
        <begin position="8"/>
        <end position="126"/>
    </location>
</feature>
<reference evidence="2" key="1">
    <citation type="journal article" date="2020" name="mSystems">
        <title>Genome- and Community-Level Interaction Insights into Carbon Utilization and Element Cycling Functions of Hydrothermarchaeota in Hydrothermal Sediment.</title>
        <authorList>
            <person name="Zhou Z."/>
            <person name="Liu Y."/>
            <person name="Xu W."/>
            <person name="Pan J."/>
            <person name="Luo Z.H."/>
            <person name="Li M."/>
        </authorList>
    </citation>
    <scope>NUCLEOTIDE SEQUENCE [LARGE SCALE GENOMIC DNA]</scope>
    <source>
        <strain evidence="2">SpSt-456</strain>
    </source>
</reference>
<dbReference type="InterPro" id="IPR014710">
    <property type="entry name" value="RmlC-like_jellyroll"/>
</dbReference>
<evidence type="ECO:0000313" key="2">
    <source>
        <dbReference type="EMBL" id="HFK96542.1"/>
    </source>
</evidence>
<dbReference type="InterPro" id="IPR018490">
    <property type="entry name" value="cNMP-bd_dom_sf"/>
</dbReference>
<dbReference type="SMART" id="SM00100">
    <property type="entry name" value="cNMP"/>
    <property type="match status" value="1"/>
</dbReference>
<dbReference type="CDD" id="cd00038">
    <property type="entry name" value="CAP_ED"/>
    <property type="match status" value="1"/>
</dbReference>
<evidence type="ECO:0000259" key="1">
    <source>
        <dbReference type="PROSITE" id="PS50042"/>
    </source>
</evidence>
<protein>
    <submittedName>
        <fullName evidence="2">Cyclic nucleotide-binding domain-containing protein</fullName>
    </submittedName>
</protein>
<dbReference type="AlphaFoldDB" id="A0A831ZWZ7"/>
<dbReference type="GO" id="GO:0005829">
    <property type="term" value="C:cytosol"/>
    <property type="evidence" value="ECO:0007669"/>
    <property type="project" value="TreeGrafter"/>
</dbReference>
<proteinExistence type="predicted"/>
<dbReference type="EMBL" id="DSTK01000013">
    <property type="protein sequence ID" value="HFK96542.1"/>
    <property type="molecule type" value="Genomic_DNA"/>
</dbReference>
<gene>
    <name evidence="2" type="ORF">ENS06_04340</name>
</gene>
<dbReference type="GO" id="GO:0003700">
    <property type="term" value="F:DNA-binding transcription factor activity"/>
    <property type="evidence" value="ECO:0007669"/>
    <property type="project" value="TreeGrafter"/>
</dbReference>
<dbReference type="PANTHER" id="PTHR24567:SF74">
    <property type="entry name" value="HTH-TYPE TRANSCRIPTIONAL REGULATOR ARCR"/>
    <property type="match status" value="1"/>
</dbReference>
<accession>A0A831ZWZ7</accession>
<sequence>MFIQQSDLFKDLEHDLIKQLMEISEKEDVPAGTVLFREGDPATYFYVMLKRSVKLTFKEGTYVAYLVSRPGEVFGWSSLFDRDAYSATAEALTETRLVRMRGDQAKALLEKHPESAMRFYRRLCKTLGHRLIKSYEAITSVSHAMTAESHGTGQILTMGPAH</sequence>
<dbReference type="InterPro" id="IPR000595">
    <property type="entry name" value="cNMP-bd_dom"/>
</dbReference>
<comment type="caution">
    <text evidence="2">The sequence shown here is derived from an EMBL/GenBank/DDBJ whole genome shotgun (WGS) entry which is preliminary data.</text>
</comment>
<dbReference type="PROSITE" id="PS50042">
    <property type="entry name" value="CNMP_BINDING_3"/>
    <property type="match status" value="1"/>
</dbReference>
<dbReference type="SUPFAM" id="SSF51206">
    <property type="entry name" value="cAMP-binding domain-like"/>
    <property type="match status" value="1"/>
</dbReference>